<dbReference type="EMBL" id="HBIJ01004285">
    <property type="protein sequence ID" value="CAE0362292.1"/>
    <property type="molecule type" value="Transcribed_RNA"/>
</dbReference>
<keyword evidence="1" id="KW-0812">Transmembrane</keyword>
<evidence type="ECO:0000256" key="1">
    <source>
        <dbReference type="SAM" id="Phobius"/>
    </source>
</evidence>
<reference evidence="2" key="1">
    <citation type="submission" date="2021-01" db="EMBL/GenBank/DDBJ databases">
        <authorList>
            <person name="Corre E."/>
            <person name="Pelletier E."/>
            <person name="Niang G."/>
            <person name="Scheremetjew M."/>
            <person name="Finn R."/>
            <person name="Kale V."/>
            <person name="Holt S."/>
            <person name="Cochrane G."/>
            <person name="Meng A."/>
            <person name="Brown T."/>
            <person name="Cohen L."/>
        </authorList>
    </citation>
    <scope>NUCLEOTIDE SEQUENCE</scope>
    <source>
        <strain evidence="2">CCMP1510</strain>
    </source>
</reference>
<sequence length="435" mass="49116">MPKKQRLTKKKTKTMILDYHVPPKEKRSLWIARTAAPFYFPGAELTNLSMVKRPGGNAKSHEGYWRSDCREAQLLGVLDRLGINESYRKHVVIQWTELGFSKQYLGPDQIAPFTSEELDAWTHQYLPLWKAATFMTASLPAFAASKVSVLHFVIDIFSRKKTNQSILSTVIGCESSGCAEKNSKNNKYGLAFVRAFLKSRDMIMDTLPLVLDITMPFLSKTDADRLARSFPIEWNISSKYEKFLRIDVLESVGLSISQLQNIEPHRYSSIKAALSNVLSYRRGWFPSGYFGGIKLDAALDTFVSLIVDDAWTRMNKLFLGLDTSLKLIQSYRGPFINLLIPTSISVLLETYILGASHICIDEVIAVVTISVYLLTHGTILWNLNIFNYNCILHTTARALRSWSAAVEFMMKNPPTLIISRPALPFQNIAADNTAE</sequence>
<proteinExistence type="predicted"/>
<gene>
    <name evidence="2" type="ORF">ALAG00032_LOCUS3033</name>
</gene>
<feature type="transmembrane region" description="Helical" evidence="1">
    <location>
        <begin position="364"/>
        <end position="383"/>
    </location>
</feature>
<feature type="transmembrane region" description="Helical" evidence="1">
    <location>
        <begin position="335"/>
        <end position="358"/>
    </location>
</feature>
<keyword evidence="1" id="KW-0472">Membrane</keyword>
<dbReference type="AlphaFoldDB" id="A0A7S3JTP2"/>
<organism evidence="2">
    <name type="scientific">Aureoumbra lagunensis</name>
    <dbReference type="NCBI Taxonomy" id="44058"/>
    <lineage>
        <taxon>Eukaryota</taxon>
        <taxon>Sar</taxon>
        <taxon>Stramenopiles</taxon>
        <taxon>Ochrophyta</taxon>
        <taxon>Pelagophyceae</taxon>
        <taxon>Pelagomonadales</taxon>
        <taxon>Aureoumbra</taxon>
    </lineage>
</organism>
<name>A0A7S3JTP2_9STRA</name>
<accession>A0A7S3JTP2</accession>
<protein>
    <submittedName>
        <fullName evidence="2">Uncharacterized protein</fullName>
    </submittedName>
</protein>
<evidence type="ECO:0000313" key="2">
    <source>
        <dbReference type="EMBL" id="CAE0362292.1"/>
    </source>
</evidence>
<keyword evidence="1" id="KW-1133">Transmembrane helix</keyword>